<evidence type="ECO:0000256" key="2">
    <source>
        <dbReference type="SAM" id="Phobius"/>
    </source>
</evidence>
<feature type="transmembrane region" description="Helical" evidence="2">
    <location>
        <begin position="77"/>
        <end position="97"/>
    </location>
</feature>
<protein>
    <submittedName>
        <fullName evidence="3">Uncharacterized protein</fullName>
    </submittedName>
</protein>
<evidence type="ECO:0000256" key="1">
    <source>
        <dbReference type="SAM" id="MobiDB-lite"/>
    </source>
</evidence>
<dbReference type="RefSeq" id="WP_017128703.1">
    <property type="nucleotide sequence ID" value="NZ_JACAQE010000004.1"/>
</dbReference>
<sequence length="162" mass="17990">MITIIHLPLILICFFIAFSIHRFWACVRQMGFTKEINARAPLMVHRDVFAAALVLTPFMIAVADWSSHTLPGHSTPISSTLSVWISIGLLVASLFTLRDSLERVAGSWAGTRESVLRTVAALRIIDNLALIKASGLAEVPHTTVEHQPHQHRQDRGDHGVRK</sequence>
<keyword evidence="2" id="KW-0472">Membrane</keyword>
<feature type="transmembrane region" description="Helical" evidence="2">
    <location>
        <begin position="6"/>
        <end position="27"/>
    </location>
</feature>
<dbReference type="EMBL" id="JACAQE010000004">
    <property type="protein sequence ID" value="NWC14752.1"/>
    <property type="molecule type" value="Genomic_DNA"/>
</dbReference>
<name>A0A7Y7Y0Y5_9PSED</name>
<organism evidence="3 4">
    <name type="scientific">Pseudomonas gingeri</name>
    <dbReference type="NCBI Taxonomy" id="117681"/>
    <lineage>
        <taxon>Bacteria</taxon>
        <taxon>Pseudomonadati</taxon>
        <taxon>Pseudomonadota</taxon>
        <taxon>Gammaproteobacteria</taxon>
        <taxon>Pseudomonadales</taxon>
        <taxon>Pseudomonadaceae</taxon>
        <taxon>Pseudomonas</taxon>
    </lineage>
</organism>
<feature type="compositionally biased region" description="Basic and acidic residues" evidence="1">
    <location>
        <begin position="143"/>
        <end position="162"/>
    </location>
</feature>
<gene>
    <name evidence="3" type="ORF">HX845_13905</name>
</gene>
<proteinExistence type="predicted"/>
<reference evidence="3 4" key="1">
    <citation type="submission" date="2020-04" db="EMBL/GenBank/DDBJ databases">
        <title>Molecular characterization of pseudomonads from Agaricus bisporus reveal novel blotch 2 pathogens in Western Europe.</title>
        <authorList>
            <person name="Taparia T."/>
            <person name="Krijger M."/>
            <person name="Haynes E."/>
            <person name="Elpinstone J.G."/>
            <person name="Noble R."/>
            <person name="Van Der Wolf J."/>
        </authorList>
    </citation>
    <scope>NUCLEOTIDE SEQUENCE [LARGE SCALE GENOMIC DNA]</scope>
    <source>
        <strain evidence="3 4">IPO3738</strain>
    </source>
</reference>
<keyword evidence="2" id="KW-0812">Transmembrane</keyword>
<dbReference type="Proteomes" id="UP000517547">
    <property type="component" value="Unassembled WGS sequence"/>
</dbReference>
<evidence type="ECO:0000313" key="4">
    <source>
        <dbReference type="Proteomes" id="UP000517547"/>
    </source>
</evidence>
<comment type="caution">
    <text evidence="3">The sequence shown here is derived from an EMBL/GenBank/DDBJ whole genome shotgun (WGS) entry which is preliminary data.</text>
</comment>
<evidence type="ECO:0000313" key="3">
    <source>
        <dbReference type="EMBL" id="NWC14752.1"/>
    </source>
</evidence>
<dbReference type="AlphaFoldDB" id="A0A7Y7Y0Y5"/>
<feature type="transmembrane region" description="Helical" evidence="2">
    <location>
        <begin position="48"/>
        <end position="65"/>
    </location>
</feature>
<keyword evidence="2" id="KW-1133">Transmembrane helix</keyword>
<accession>A0A7Y7Y0Y5</accession>
<feature type="region of interest" description="Disordered" evidence="1">
    <location>
        <begin position="141"/>
        <end position="162"/>
    </location>
</feature>